<feature type="domain" description="BFD-like [2Fe-2S]-binding" evidence="9">
    <location>
        <begin position="2"/>
        <end position="53"/>
    </location>
</feature>
<evidence type="ECO:0000256" key="6">
    <source>
        <dbReference type="ARBA" id="ARBA00023014"/>
    </source>
</evidence>
<dbReference type="InterPro" id="IPR041854">
    <property type="entry name" value="BFD-like_2Fe2S-bd_dom_sf"/>
</dbReference>
<dbReference type="Gene3D" id="1.10.10.1100">
    <property type="entry name" value="BFD-like [2Fe-2S]-binding domain"/>
    <property type="match status" value="1"/>
</dbReference>
<keyword evidence="3" id="KW-0479">Metal-binding</keyword>
<evidence type="ECO:0000256" key="8">
    <source>
        <dbReference type="ARBA" id="ARBA00046332"/>
    </source>
</evidence>
<keyword evidence="2" id="KW-0001">2Fe-2S</keyword>
<dbReference type="InterPro" id="IPR052371">
    <property type="entry name" value="BFD-associated_ferredoxin"/>
</dbReference>
<evidence type="ECO:0000256" key="1">
    <source>
        <dbReference type="ARBA" id="ARBA00022448"/>
    </source>
</evidence>
<keyword evidence="6" id="KW-0411">Iron-sulfur</keyword>
<accession>A0AAW9RF52</accession>
<comment type="similarity">
    <text evidence="8">Belongs to the Bfd family.</text>
</comment>
<dbReference type="Pfam" id="PF04324">
    <property type="entry name" value="Fer2_BFD"/>
    <property type="match status" value="1"/>
</dbReference>
<evidence type="ECO:0000256" key="2">
    <source>
        <dbReference type="ARBA" id="ARBA00022714"/>
    </source>
</evidence>
<evidence type="ECO:0000256" key="5">
    <source>
        <dbReference type="ARBA" id="ARBA00023004"/>
    </source>
</evidence>
<name>A0AAW9RF52_9HYPH</name>
<comment type="caution">
    <text evidence="10">The sequence shown here is derived from an EMBL/GenBank/DDBJ whole genome shotgun (WGS) entry which is preliminary data.</text>
</comment>
<dbReference type="GO" id="GO:0051537">
    <property type="term" value="F:2 iron, 2 sulfur cluster binding"/>
    <property type="evidence" value="ECO:0007669"/>
    <property type="project" value="UniProtKB-KW"/>
</dbReference>
<dbReference type="PANTHER" id="PTHR37424">
    <property type="entry name" value="BACTERIOFERRITIN-ASSOCIATED FERREDOXIN"/>
    <property type="match status" value="1"/>
</dbReference>
<dbReference type="Proteomes" id="UP001378188">
    <property type="component" value="Unassembled WGS sequence"/>
</dbReference>
<keyword evidence="1" id="KW-0813">Transport</keyword>
<keyword evidence="5" id="KW-0408">Iron</keyword>
<evidence type="ECO:0000313" key="10">
    <source>
        <dbReference type="EMBL" id="MEJ8572262.1"/>
    </source>
</evidence>
<dbReference type="RefSeq" id="WP_340329952.1">
    <property type="nucleotide sequence ID" value="NZ_JAZHOF010000004.1"/>
</dbReference>
<proteinExistence type="inferred from homology"/>
<keyword evidence="11" id="KW-1185">Reference proteome</keyword>
<evidence type="ECO:0000256" key="4">
    <source>
        <dbReference type="ARBA" id="ARBA00022982"/>
    </source>
</evidence>
<dbReference type="InterPro" id="IPR007419">
    <property type="entry name" value="BFD-like_2Fe2S-bd_dom"/>
</dbReference>
<dbReference type="GO" id="GO:0046872">
    <property type="term" value="F:metal ion binding"/>
    <property type="evidence" value="ECO:0007669"/>
    <property type="project" value="UniProtKB-KW"/>
</dbReference>
<dbReference type="AlphaFoldDB" id="A0AAW9RF52"/>
<reference evidence="10 11" key="1">
    <citation type="submission" date="2024-02" db="EMBL/GenBank/DDBJ databases">
        <title>Genome analysis and characterization of Microbaculum marinisediminis sp. nov., isolated from marine sediment.</title>
        <authorList>
            <person name="Du Z.-J."/>
            <person name="Ye Y.-Q."/>
            <person name="Zhang Z.-R."/>
            <person name="Yuan S.-M."/>
            <person name="Zhang X.-Y."/>
        </authorList>
    </citation>
    <scope>NUCLEOTIDE SEQUENCE [LARGE SCALE GENOMIC DNA]</scope>
    <source>
        <strain evidence="10 11">SDUM1044001</strain>
    </source>
</reference>
<organism evidence="10 11">
    <name type="scientific">Microbaculum marinum</name>
    <dbReference type="NCBI Taxonomy" id="1764581"/>
    <lineage>
        <taxon>Bacteria</taxon>
        <taxon>Pseudomonadati</taxon>
        <taxon>Pseudomonadota</taxon>
        <taxon>Alphaproteobacteria</taxon>
        <taxon>Hyphomicrobiales</taxon>
        <taxon>Tepidamorphaceae</taxon>
        <taxon>Microbaculum</taxon>
    </lineage>
</organism>
<evidence type="ECO:0000256" key="3">
    <source>
        <dbReference type="ARBA" id="ARBA00022723"/>
    </source>
</evidence>
<evidence type="ECO:0000256" key="7">
    <source>
        <dbReference type="ARBA" id="ARBA00039386"/>
    </source>
</evidence>
<evidence type="ECO:0000313" key="11">
    <source>
        <dbReference type="Proteomes" id="UP001378188"/>
    </source>
</evidence>
<evidence type="ECO:0000259" key="9">
    <source>
        <dbReference type="Pfam" id="PF04324"/>
    </source>
</evidence>
<keyword evidence="4" id="KW-0249">Electron transport</keyword>
<gene>
    <name evidence="10" type="ORF">V3328_12305</name>
</gene>
<dbReference type="EMBL" id="JAZHOF010000004">
    <property type="protein sequence ID" value="MEJ8572262.1"/>
    <property type="molecule type" value="Genomic_DNA"/>
</dbReference>
<dbReference type="PANTHER" id="PTHR37424:SF1">
    <property type="entry name" value="BACTERIOFERRITIN-ASSOCIATED FERREDOXIN"/>
    <property type="match status" value="1"/>
</dbReference>
<sequence length="111" mass="11870">MIVCSCNALSDKTIRSCLSPGPDCPYTPAQVYRCLGCSPQCGRCARTIRQIMDSALPSVHSACTSRCNAKCPLSASEQDAATMVVETVDVVETADTVEVHETLQIRQFVGA</sequence>
<protein>
    <recommendedName>
        <fullName evidence="7">Bacterioferritin-associated ferredoxin</fullName>
    </recommendedName>
</protein>